<protein>
    <submittedName>
        <fullName evidence="1">Uncharacterized protein</fullName>
    </submittedName>
</protein>
<name>A0AAW5BX60_9FIRM</name>
<dbReference type="EMBL" id="JAKNGE010000011">
    <property type="protein sequence ID" value="MCG4745856.1"/>
    <property type="molecule type" value="Genomic_DNA"/>
</dbReference>
<evidence type="ECO:0000313" key="2">
    <source>
        <dbReference type="Proteomes" id="UP001299608"/>
    </source>
</evidence>
<gene>
    <name evidence="1" type="ORF">L0N08_10575</name>
</gene>
<organism evidence="1 2">
    <name type="scientific">Enterocloster aldenensis</name>
    <dbReference type="NCBI Taxonomy" id="358742"/>
    <lineage>
        <taxon>Bacteria</taxon>
        <taxon>Bacillati</taxon>
        <taxon>Bacillota</taxon>
        <taxon>Clostridia</taxon>
        <taxon>Lachnospirales</taxon>
        <taxon>Lachnospiraceae</taxon>
        <taxon>Enterocloster</taxon>
    </lineage>
</organism>
<dbReference type="RefSeq" id="WP_238053551.1">
    <property type="nucleotide sequence ID" value="NZ_JAKNGE010000011.1"/>
</dbReference>
<dbReference type="AlphaFoldDB" id="A0AAW5BX60"/>
<evidence type="ECO:0000313" key="1">
    <source>
        <dbReference type="EMBL" id="MCG4745856.1"/>
    </source>
</evidence>
<reference evidence="1" key="1">
    <citation type="submission" date="2022-01" db="EMBL/GenBank/DDBJ databases">
        <title>Collection of gut derived symbiotic bacterial strains cultured from healthy donors.</title>
        <authorList>
            <person name="Lin H."/>
            <person name="Kohout C."/>
            <person name="Waligurski E."/>
            <person name="Pamer E.G."/>
        </authorList>
    </citation>
    <scope>NUCLEOTIDE SEQUENCE</scope>
    <source>
        <strain evidence="1">DFI.6.55</strain>
    </source>
</reference>
<dbReference type="Proteomes" id="UP001299608">
    <property type="component" value="Unassembled WGS sequence"/>
</dbReference>
<accession>A0AAW5BX60</accession>
<sequence>MMELSKINDRELVDLAVTAMKVAEDAKSALEKYKAELQNRGLSVLKDQNNQYYRMYGTDGSYVAISEPREIDILNMPRLRQAIGEDVCVGMVTETTKTTYTLDKKLQKALKAIAINDYTFEYTLEDYLKEMSVPVSEGQRAVLVRRLKGDYKEDKKTLLSVLGYLGKGTTEEDAEAAAPNLNMDLYYISKIKNAELIQAILPDEGIDWSMDEIKRSLVVTSKLKLEIAYEKENKE</sequence>
<comment type="caution">
    <text evidence="1">The sequence shown here is derived from an EMBL/GenBank/DDBJ whole genome shotgun (WGS) entry which is preliminary data.</text>
</comment>
<proteinExistence type="predicted"/>